<keyword evidence="1" id="KW-0472">Membrane</keyword>
<dbReference type="RefSeq" id="WP_087506879.1">
    <property type="nucleotide sequence ID" value="NZ_BMDX01000018.1"/>
</dbReference>
<evidence type="ECO:0000256" key="1">
    <source>
        <dbReference type="SAM" id="Phobius"/>
    </source>
</evidence>
<name>A0A8J2U8A2_9GAMM</name>
<keyword evidence="1" id="KW-0812">Transmembrane</keyword>
<dbReference type="Proteomes" id="UP000619743">
    <property type="component" value="Unassembled WGS sequence"/>
</dbReference>
<dbReference type="AlphaFoldDB" id="A0A8J2U8A2"/>
<protein>
    <submittedName>
        <fullName evidence="2">Uncharacterized protein</fullName>
    </submittedName>
</protein>
<comment type="caution">
    <text evidence="2">The sequence shown here is derived from an EMBL/GenBank/DDBJ whole genome shotgun (WGS) entry which is preliminary data.</text>
</comment>
<evidence type="ECO:0000313" key="2">
    <source>
        <dbReference type="EMBL" id="GGA85778.1"/>
    </source>
</evidence>
<accession>A0A8J2U8A2</accession>
<keyword evidence="3" id="KW-1185">Reference proteome</keyword>
<gene>
    <name evidence="2" type="ORF">GCM10011369_29760</name>
</gene>
<proteinExistence type="predicted"/>
<feature type="transmembrane region" description="Helical" evidence="1">
    <location>
        <begin position="53"/>
        <end position="74"/>
    </location>
</feature>
<keyword evidence="1" id="KW-1133">Transmembrane helix</keyword>
<evidence type="ECO:0000313" key="3">
    <source>
        <dbReference type="Proteomes" id="UP000619743"/>
    </source>
</evidence>
<organism evidence="2 3">
    <name type="scientific">Neiella marina</name>
    <dbReference type="NCBI Taxonomy" id="508461"/>
    <lineage>
        <taxon>Bacteria</taxon>
        <taxon>Pseudomonadati</taxon>
        <taxon>Pseudomonadota</taxon>
        <taxon>Gammaproteobacteria</taxon>
        <taxon>Alteromonadales</taxon>
        <taxon>Echinimonadaceae</taxon>
        <taxon>Neiella</taxon>
    </lineage>
</organism>
<reference evidence="3" key="1">
    <citation type="journal article" date="2019" name="Int. J. Syst. Evol. Microbiol.">
        <title>The Global Catalogue of Microorganisms (GCM) 10K type strain sequencing project: providing services to taxonomists for standard genome sequencing and annotation.</title>
        <authorList>
            <consortium name="The Broad Institute Genomics Platform"/>
            <consortium name="The Broad Institute Genome Sequencing Center for Infectious Disease"/>
            <person name="Wu L."/>
            <person name="Ma J."/>
        </authorList>
    </citation>
    <scope>NUCLEOTIDE SEQUENCE [LARGE SCALE GENOMIC DNA]</scope>
    <source>
        <strain evidence="3">CGMCC 1.10130</strain>
    </source>
</reference>
<sequence>MLLRITPNYRAGLLVLLVVAVLGLQVAASWHSAEHLHEEDEQHVVCTLCLAQYSVAVSTTSSALIAICCLISLAKRVRIVRSKPLAPTFNTCCRGPPAIF</sequence>
<dbReference type="EMBL" id="BMDX01000018">
    <property type="protein sequence ID" value="GGA85778.1"/>
    <property type="molecule type" value="Genomic_DNA"/>
</dbReference>